<dbReference type="KEGG" id="dcm:NIES806_12410"/>
<evidence type="ECO:0000313" key="2">
    <source>
        <dbReference type="EMBL" id="BAZ85041.1"/>
    </source>
</evidence>
<dbReference type="AlphaFoldDB" id="A0A1Z4V0G6"/>
<reference evidence="2 3" key="1">
    <citation type="submission" date="2017-06" db="EMBL/GenBank/DDBJ databases">
        <title>Genome sequencing of cyanobaciteial culture collection at National Institute for Environmental Studies (NIES).</title>
        <authorList>
            <person name="Hirose Y."/>
            <person name="Shimura Y."/>
            <person name="Fujisawa T."/>
            <person name="Nakamura Y."/>
            <person name="Kawachi M."/>
        </authorList>
    </citation>
    <scope>NUCLEOTIDE SEQUENCE [LARGE SCALE GENOMIC DNA]</scope>
    <source>
        <strain evidence="2 3">NIES-806</strain>
    </source>
</reference>
<accession>A0A1Z4V0G6</accession>
<dbReference type="EMBL" id="AP018316">
    <property type="protein sequence ID" value="BAZ85041.1"/>
    <property type="molecule type" value="Genomic_DNA"/>
</dbReference>
<dbReference type="Proteomes" id="UP000218702">
    <property type="component" value="Chromosome"/>
</dbReference>
<feature type="signal peptide" evidence="1">
    <location>
        <begin position="1"/>
        <end position="30"/>
    </location>
</feature>
<feature type="chain" id="PRO_5012351297" description="Phosphoribosyl-AMP cyclohydrolase" evidence="1">
    <location>
        <begin position="31"/>
        <end position="210"/>
    </location>
</feature>
<dbReference type="InterPro" id="IPR032710">
    <property type="entry name" value="NTF2-like_dom_sf"/>
</dbReference>
<dbReference type="OrthoDB" id="9807600at2"/>
<sequence length="210" mass="22439">MHTNPFKQLQANLSVTAATIALLVTAPSMAHGQVNSTTTKPTSSNSKTSVVNISITEAEVLAAQKAWGEALVSISTTYDEKGIAAARTLADNIIDKAYAYQSGLVLFKPTLTTGDQTFRTTHKGALSYFVGGDSSFPKDTGFALKGWRKVEIRNAGIFIVGNTATTMGNVSITDKTGKVTTVDKTWQFVRGGDGKLRIILHHSSLPYSPK</sequence>
<evidence type="ECO:0008006" key="4">
    <source>
        <dbReference type="Google" id="ProtNLM"/>
    </source>
</evidence>
<organism evidence="2 3">
    <name type="scientific">Dolichospermum compactum NIES-806</name>
    <dbReference type="NCBI Taxonomy" id="1973481"/>
    <lineage>
        <taxon>Bacteria</taxon>
        <taxon>Bacillati</taxon>
        <taxon>Cyanobacteriota</taxon>
        <taxon>Cyanophyceae</taxon>
        <taxon>Nostocales</taxon>
        <taxon>Aphanizomenonaceae</taxon>
        <taxon>Dolichospermum</taxon>
        <taxon>Dolichospermum compactum</taxon>
    </lineage>
</organism>
<keyword evidence="3" id="KW-1185">Reference proteome</keyword>
<keyword evidence="1" id="KW-0732">Signal</keyword>
<dbReference type="PIRSF" id="PIRSF028288">
    <property type="entry name" value="UCP028288"/>
    <property type="match status" value="1"/>
</dbReference>
<name>A0A1Z4V0G6_9CYAN</name>
<evidence type="ECO:0000313" key="3">
    <source>
        <dbReference type="Proteomes" id="UP000218702"/>
    </source>
</evidence>
<gene>
    <name evidence="2" type="ORF">NIES806_12410</name>
</gene>
<dbReference type="RefSeq" id="WP_096665259.1">
    <property type="nucleotide sequence ID" value="NZ_AP018316.1"/>
</dbReference>
<protein>
    <recommendedName>
        <fullName evidence="4">Phosphoribosyl-AMP cyclohydrolase</fullName>
    </recommendedName>
</protein>
<evidence type="ECO:0000256" key="1">
    <source>
        <dbReference type="SAM" id="SignalP"/>
    </source>
</evidence>
<dbReference type="Gene3D" id="3.10.450.50">
    <property type="match status" value="1"/>
</dbReference>
<dbReference type="InterPro" id="IPR016878">
    <property type="entry name" value="MICAH-like"/>
</dbReference>
<dbReference type="SUPFAM" id="SSF54427">
    <property type="entry name" value="NTF2-like"/>
    <property type="match status" value="1"/>
</dbReference>
<proteinExistence type="predicted"/>